<accession>A0A8J6PE83</accession>
<dbReference type="InterPro" id="IPR011990">
    <property type="entry name" value="TPR-like_helical_dom_sf"/>
</dbReference>
<dbReference type="Gene3D" id="2.120.10.30">
    <property type="entry name" value="TolB, C-terminal domain"/>
    <property type="match status" value="1"/>
</dbReference>
<protein>
    <submittedName>
        <fullName evidence="2">PD40 domain-containing protein</fullName>
    </submittedName>
</protein>
<dbReference type="EMBL" id="JACVEL010000003">
    <property type="protein sequence ID" value="MBC9812230.1"/>
    <property type="molecule type" value="Genomic_DNA"/>
</dbReference>
<evidence type="ECO:0000313" key="3">
    <source>
        <dbReference type="Proteomes" id="UP000652681"/>
    </source>
</evidence>
<dbReference type="AlphaFoldDB" id="A0A8J6PE83"/>
<evidence type="ECO:0000256" key="1">
    <source>
        <dbReference type="SAM" id="SignalP"/>
    </source>
</evidence>
<gene>
    <name evidence="2" type="ORF">H9Y05_07025</name>
</gene>
<feature type="signal peptide" evidence="1">
    <location>
        <begin position="1"/>
        <end position="21"/>
    </location>
</feature>
<dbReference type="PROSITE" id="PS51257">
    <property type="entry name" value="PROKAR_LIPOPROTEIN"/>
    <property type="match status" value="1"/>
</dbReference>
<proteinExistence type="predicted"/>
<keyword evidence="3" id="KW-1185">Reference proteome</keyword>
<dbReference type="RefSeq" id="WP_163490044.1">
    <property type="nucleotide sequence ID" value="NZ_JACVEL010000003.1"/>
</dbReference>
<reference evidence="2" key="1">
    <citation type="submission" date="2020-09" db="EMBL/GenBank/DDBJ databases">
        <title>Taishania pollutisoli gen. nov., sp. nov., Isolated from Tetrabromobisphenol A-Contaminated Soil.</title>
        <authorList>
            <person name="Chen Q."/>
        </authorList>
    </citation>
    <scope>NUCLEOTIDE SEQUENCE</scope>
    <source>
        <strain evidence="2">CZZ-1</strain>
    </source>
</reference>
<evidence type="ECO:0000313" key="2">
    <source>
        <dbReference type="EMBL" id="MBC9812230.1"/>
    </source>
</evidence>
<organism evidence="2 3">
    <name type="scientific">Taishania pollutisoli</name>
    <dbReference type="NCBI Taxonomy" id="2766479"/>
    <lineage>
        <taxon>Bacteria</taxon>
        <taxon>Pseudomonadati</taxon>
        <taxon>Bacteroidota</taxon>
        <taxon>Flavobacteriia</taxon>
        <taxon>Flavobacteriales</taxon>
        <taxon>Crocinitomicaceae</taxon>
        <taxon>Taishania</taxon>
    </lineage>
</organism>
<sequence length="457" mass="51140">MIKSSVFAITTLLASCSFAGAMPPDSTSTIVEKTAAAYLIEEGKTLYAEGKMRDALNKFRDAAKKDVTSWKAPFWISRCHYEQYNYGYALKYAKDAVMINNNEVDKEVYEILAESYHRLGILDSAIMNYELGIKNLPKTRSAELRLPLRLEQAKYAKEQLAKGIENKRLHIEGNVNSGYNDYSPVVFDGGKSMYFTSRRSNTTGGGQNPSDQQFFEDIYSAKWNPETNQWDSITNRLGRLNGNGFESVSYVSEDGLTAYITLNNTAVQDAKIVTKSSDIAEVKWTKQGQWSIPKLLDKNINTSYYEGNATLTADGQTMYFVSERNANSKMSEIYVTYKQGNAWSKPVALPAEINSKGRETTPFITPDGRYLFFSSNGHPNGLGGYDVYVVERMGSSWGEVKNLGPAINTVNDDFGFKIYDTIGKAYVNGLEVIGDKASLDIYEFNLKSEDLIKSLEK</sequence>
<dbReference type="SUPFAM" id="SSF82171">
    <property type="entry name" value="DPP6 N-terminal domain-like"/>
    <property type="match status" value="1"/>
</dbReference>
<name>A0A8J6PE83_9FLAO</name>
<keyword evidence="1" id="KW-0732">Signal</keyword>
<comment type="caution">
    <text evidence="2">The sequence shown here is derived from an EMBL/GenBank/DDBJ whole genome shotgun (WGS) entry which is preliminary data.</text>
</comment>
<dbReference type="Proteomes" id="UP000652681">
    <property type="component" value="Unassembled WGS sequence"/>
</dbReference>
<dbReference type="InterPro" id="IPR011659">
    <property type="entry name" value="WD40"/>
</dbReference>
<dbReference type="Pfam" id="PF07676">
    <property type="entry name" value="PD40"/>
    <property type="match status" value="3"/>
</dbReference>
<dbReference type="Gene3D" id="1.25.40.10">
    <property type="entry name" value="Tetratricopeptide repeat domain"/>
    <property type="match status" value="1"/>
</dbReference>
<feature type="chain" id="PRO_5035189282" evidence="1">
    <location>
        <begin position="22"/>
        <end position="457"/>
    </location>
</feature>
<dbReference type="InterPro" id="IPR011042">
    <property type="entry name" value="6-blade_b-propeller_TolB-like"/>
</dbReference>
<dbReference type="SUPFAM" id="SSF48452">
    <property type="entry name" value="TPR-like"/>
    <property type="match status" value="1"/>
</dbReference>